<dbReference type="RefSeq" id="WP_198487200.1">
    <property type="nucleotide sequence ID" value="NZ_CP065997.1"/>
</dbReference>
<sequence length="119" mass="13017">MPHFQGSRLPALFRFSFDPGNGKPLRLVDVGLASAIPSHMSEAVGPYVLTVLQPSDTLNRLRTAGWHLCMDLSGNIQACQHDKCLDIELAAITPYGVISNEDFLYAEALTLFLSQSETP</sequence>
<evidence type="ECO:0000313" key="1">
    <source>
        <dbReference type="EMBL" id="QQB37755.1"/>
    </source>
</evidence>
<protein>
    <submittedName>
        <fullName evidence="1">Uncharacterized protein</fullName>
    </submittedName>
</protein>
<gene>
    <name evidence="1" type="ORF">I6I07_14730</name>
</gene>
<dbReference type="EMBL" id="CP065997">
    <property type="protein sequence ID" value="QQB37755.1"/>
    <property type="molecule type" value="Genomic_DNA"/>
</dbReference>
<name>A0A7T4B8Q8_9BURK</name>
<dbReference type="Proteomes" id="UP000595231">
    <property type="component" value="Chromosome"/>
</dbReference>
<accession>A0A7T4B8Q8</accession>
<organism evidence="1 2">
    <name type="scientific">Achromobacter deleyi</name>
    <dbReference type="NCBI Taxonomy" id="1353891"/>
    <lineage>
        <taxon>Bacteria</taxon>
        <taxon>Pseudomonadati</taxon>
        <taxon>Pseudomonadota</taxon>
        <taxon>Betaproteobacteria</taxon>
        <taxon>Burkholderiales</taxon>
        <taxon>Alcaligenaceae</taxon>
        <taxon>Achromobacter</taxon>
    </lineage>
</organism>
<proteinExistence type="predicted"/>
<evidence type="ECO:0000313" key="2">
    <source>
        <dbReference type="Proteomes" id="UP000595231"/>
    </source>
</evidence>
<reference evidence="1 2" key="1">
    <citation type="submission" date="2020-12" db="EMBL/GenBank/DDBJ databases">
        <title>FDA dAtabase for Regulatory Grade micrObial Sequences (FDA-ARGOS): Supporting development and validation of Infectious Disease Dx tests.</title>
        <authorList>
            <person name="Sproer C."/>
            <person name="Gronow S."/>
            <person name="Severitt S."/>
            <person name="Schroder I."/>
            <person name="Tallon L."/>
            <person name="Sadzewicz L."/>
            <person name="Zhao X."/>
            <person name="Boylan J."/>
            <person name="Ott S."/>
            <person name="Bowen H."/>
            <person name="Vavikolanu K."/>
            <person name="Mehta A."/>
            <person name="Aluvathingal J."/>
            <person name="Nadendla S."/>
            <person name="Lowell S."/>
            <person name="Myers T."/>
            <person name="Yan Y."/>
            <person name="Sichtig H."/>
        </authorList>
    </citation>
    <scope>NUCLEOTIDE SEQUENCE [LARGE SCALE GENOMIC DNA]</scope>
    <source>
        <strain evidence="1 2">FDAARGOS_1050</strain>
    </source>
</reference>
<dbReference type="AlphaFoldDB" id="A0A7T4B8Q8"/>